<gene>
    <name evidence="3" type="ORF">D7Z94_15400</name>
</gene>
<dbReference type="Gene3D" id="1.25.40.10">
    <property type="entry name" value="Tetratricopeptide repeat domain"/>
    <property type="match status" value="1"/>
</dbReference>
<dbReference type="Gene3D" id="3.40.50.620">
    <property type="entry name" value="HUPs"/>
    <property type="match status" value="2"/>
</dbReference>
<reference evidence="3 4" key="1">
    <citation type="submission" date="2018-10" db="EMBL/GenBank/DDBJ databases">
        <title>Ulvibacterium marinum gen. nov., sp. nov., a novel marine bacterium of the family Flavobacteriaceae, isolated from a culture of the green alga Ulva prolifera.</title>
        <authorList>
            <person name="Zhang Z."/>
        </authorList>
    </citation>
    <scope>NUCLEOTIDE SEQUENCE [LARGE SCALE GENOMIC DNA]</scope>
    <source>
        <strain evidence="3 4">CCMM003</strain>
    </source>
</reference>
<dbReference type="PANTHER" id="PTHR46268:SF6">
    <property type="entry name" value="UNIVERSAL STRESS PROTEIN UP12"/>
    <property type="match status" value="1"/>
</dbReference>
<dbReference type="Pfam" id="PF00582">
    <property type="entry name" value="Usp"/>
    <property type="match status" value="2"/>
</dbReference>
<evidence type="ECO:0000313" key="4">
    <source>
        <dbReference type="Proteomes" id="UP000276603"/>
    </source>
</evidence>
<dbReference type="SUPFAM" id="SSF48452">
    <property type="entry name" value="TPR-like"/>
    <property type="match status" value="1"/>
</dbReference>
<keyword evidence="4" id="KW-1185">Reference proteome</keyword>
<protein>
    <submittedName>
        <fullName evidence="3">Universal stress protein</fullName>
    </submittedName>
</protein>
<evidence type="ECO:0000259" key="2">
    <source>
        <dbReference type="Pfam" id="PF00582"/>
    </source>
</evidence>
<dbReference type="PANTHER" id="PTHR46268">
    <property type="entry name" value="STRESS RESPONSE PROTEIN NHAX"/>
    <property type="match status" value="1"/>
</dbReference>
<sequence length="380" mass="43010">MKLLEKILLAQDFSKSSQNLVHSAIELAKIFESKIVPIHVLPDDIINKKVKALLNETAMTKLEETAQRIENEGVDLDNPLLAFGSPHEAIVRAAVDINANVILTGSGESKKGDTFQLGTTTERIIQKSEKPVFVIKEGILLNVRHILCPVDFSESSKRALKNAITMARRFKSELTILAVCELQGSIWFTSEKDKEQENELRYTLHQEEFDSFLNGFDLTNLNWTKETPKGNPAKEILSAISKKMIDLLIMGTAGRTGLNRMIMGSVTEKVVREVPCSFLTLKSEDVISLQLETHIKDIEKLHSTGLQLMEDGFHEEAIGQFKACLSINDMHVPAYKGLAKVYEKLDRPEKARMYRRNAKEIMDKIWYQKIEEEVRKLRGS</sequence>
<dbReference type="Proteomes" id="UP000276603">
    <property type="component" value="Unassembled WGS sequence"/>
</dbReference>
<name>A0A3B0C530_9FLAO</name>
<dbReference type="EMBL" id="RBCJ01000003">
    <property type="protein sequence ID" value="RKN79678.1"/>
    <property type="molecule type" value="Genomic_DNA"/>
</dbReference>
<evidence type="ECO:0000256" key="1">
    <source>
        <dbReference type="ARBA" id="ARBA00008791"/>
    </source>
</evidence>
<dbReference type="RefSeq" id="WP_120712486.1">
    <property type="nucleotide sequence ID" value="NZ_RBCJ01000003.1"/>
</dbReference>
<comment type="similarity">
    <text evidence="1">Belongs to the universal stress protein A family.</text>
</comment>
<dbReference type="OrthoDB" id="9788959at2"/>
<proteinExistence type="inferred from homology"/>
<evidence type="ECO:0000313" key="3">
    <source>
        <dbReference type="EMBL" id="RKN79678.1"/>
    </source>
</evidence>
<dbReference type="CDD" id="cd00293">
    <property type="entry name" value="USP-like"/>
    <property type="match status" value="2"/>
</dbReference>
<dbReference type="AlphaFoldDB" id="A0A3B0C530"/>
<dbReference type="InterPro" id="IPR006015">
    <property type="entry name" value="Universal_stress_UspA"/>
</dbReference>
<dbReference type="InterPro" id="IPR011990">
    <property type="entry name" value="TPR-like_helical_dom_sf"/>
</dbReference>
<dbReference type="SUPFAM" id="SSF52402">
    <property type="entry name" value="Adenine nucleotide alpha hydrolases-like"/>
    <property type="match status" value="2"/>
</dbReference>
<dbReference type="PRINTS" id="PR01438">
    <property type="entry name" value="UNVRSLSTRESS"/>
</dbReference>
<organism evidence="3 4">
    <name type="scientific">Ulvibacterium marinum</name>
    <dbReference type="NCBI Taxonomy" id="2419782"/>
    <lineage>
        <taxon>Bacteria</taxon>
        <taxon>Pseudomonadati</taxon>
        <taxon>Bacteroidota</taxon>
        <taxon>Flavobacteriia</taxon>
        <taxon>Flavobacteriales</taxon>
        <taxon>Flavobacteriaceae</taxon>
        <taxon>Ulvibacterium</taxon>
    </lineage>
</organism>
<accession>A0A3B0C530</accession>
<feature type="domain" description="UspA" evidence="2">
    <location>
        <begin position="143"/>
        <end position="280"/>
    </location>
</feature>
<dbReference type="InterPro" id="IPR006016">
    <property type="entry name" value="UspA"/>
</dbReference>
<feature type="domain" description="UspA" evidence="2">
    <location>
        <begin position="5"/>
        <end position="136"/>
    </location>
</feature>
<dbReference type="InterPro" id="IPR014729">
    <property type="entry name" value="Rossmann-like_a/b/a_fold"/>
</dbReference>
<comment type="caution">
    <text evidence="3">The sequence shown here is derived from an EMBL/GenBank/DDBJ whole genome shotgun (WGS) entry which is preliminary data.</text>
</comment>